<keyword evidence="5 6" id="KW-0472">Membrane</keyword>
<feature type="transmembrane region" description="Helical" evidence="6">
    <location>
        <begin position="337"/>
        <end position="359"/>
    </location>
</feature>
<dbReference type="GO" id="GO:0022857">
    <property type="term" value="F:transmembrane transporter activity"/>
    <property type="evidence" value="ECO:0007669"/>
    <property type="project" value="InterPro"/>
</dbReference>
<reference evidence="8 9" key="1">
    <citation type="submission" date="2019-06" db="EMBL/GenBank/DDBJ databases">
        <title>Enrichment of Autotrophic Halophilic Microorganisms from Red Sea Brine Pool Using Microbial Electrosynthesis System.</title>
        <authorList>
            <person name="Alqahtani M.F."/>
            <person name="Bajracharya S."/>
            <person name="Katuri K.P."/>
            <person name="Ali M."/>
            <person name="Saikaly P.E."/>
        </authorList>
    </citation>
    <scope>NUCLEOTIDE SEQUENCE [LARGE SCALE GENOMIC DNA]</scope>
    <source>
        <strain evidence="8">MES15</strain>
    </source>
</reference>
<feature type="transmembrane region" description="Helical" evidence="6">
    <location>
        <begin position="279"/>
        <end position="299"/>
    </location>
</feature>
<dbReference type="PANTHER" id="PTHR43124:SF10">
    <property type="entry name" value="PURINE EFFLUX PUMP PBUE"/>
    <property type="match status" value="1"/>
</dbReference>
<feature type="transmembrane region" description="Helical" evidence="6">
    <location>
        <begin position="86"/>
        <end position="105"/>
    </location>
</feature>
<feature type="transmembrane region" description="Helical" evidence="6">
    <location>
        <begin position="117"/>
        <end position="137"/>
    </location>
</feature>
<gene>
    <name evidence="8" type="ORF">FH752_15795</name>
</gene>
<dbReference type="AlphaFoldDB" id="A0A844I188"/>
<keyword evidence="3 6" id="KW-0812">Transmembrane</keyword>
<comment type="subcellular location">
    <subcellularLocation>
        <location evidence="1">Cell membrane</location>
        <topology evidence="1">Multi-pass membrane protein</topology>
    </subcellularLocation>
</comment>
<name>A0A844I188_9GAMM</name>
<feature type="transmembrane region" description="Helical" evidence="6">
    <location>
        <begin position="175"/>
        <end position="197"/>
    </location>
</feature>
<organism evidence="8 9">
    <name type="scientific">Marinobacter adhaerens</name>
    <dbReference type="NCBI Taxonomy" id="1033846"/>
    <lineage>
        <taxon>Bacteria</taxon>
        <taxon>Pseudomonadati</taxon>
        <taxon>Pseudomonadota</taxon>
        <taxon>Gammaproteobacteria</taxon>
        <taxon>Pseudomonadales</taxon>
        <taxon>Marinobacteraceae</taxon>
        <taxon>Marinobacter</taxon>
    </lineage>
</organism>
<dbReference type="InterPro" id="IPR036259">
    <property type="entry name" value="MFS_trans_sf"/>
</dbReference>
<feature type="transmembrane region" description="Helical" evidence="6">
    <location>
        <begin position="305"/>
        <end position="325"/>
    </location>
</feature>
<feature type="transmembrane region" description="Helical" evidence="6">
    <location>
        <begin position="149"/>
        <end position="169"/>
    </location>
</feature>
<dbReference type="InterPro" id="IPR050189">
    <property type="entry name" value="MFS_Efflux_Transporters"/>
</dbReference>
<feature type="transmembrane region" description="Helical" evidence="6">
    <location>
        <begin position="253"/>
        <end position="272"/>
    </location>
</feature>
<dbReference type="PANTHER" id="PTHR43124">
    <property type="entry name" value="PURINE EFFLUX PUMP PBUE"/>
    <property type="match status" value="1"/>
</dbReference>
<proteinExistence type="predicted"/>
<keyword evidence="4 6" id="KW-1133">Transmembrane helix</keyword>
<evidence type="ECO:0000256" key="5">
    <source>
        <dbReference type="ARBA" id="ARBA00023136"/>
    </source>
</evidence>
<sequence>MSDRPTRHEVGDSREASATRCIAALAFLNFVVVTSEFSVVGMLPAMAADLGISVQSSAYFMSVFAVSASLLGPVLSFYAQALEPRLFLLAAASGYVVSNGVIALWPDFYVILFMRAIQGALLPAVVGVSAALAIRLAGTQRDAWAISRLNIGVVAVSIIGIPLCVQLAQGLQWSYSFALLAALAAVAACTLSAMLVRDNRPFERLNRSTLKAVLNQNFQLHLLVSFLVFSALFCAYSYISILLGEALGAQDKWLASLLLIFGLSGVIGNNLAGRYAGHSLATTSFTVLALFAGATSAIVLMQGNILILLVIVIAWGGAHSAAFVVTQLRMVREGKGAATVAMALNIASCNLGIATGAAVGAWSFEAFGPDGLLIATLGFLSVGAGLYSVVLTQRELPNSLQPD</sequence>
<dbReference type="InterPro" id="IPR020846">
    <property type="entry name" value="MFS_dom"/>
</dbReference>
<dbReference type="Pfam" id="PF07690">
    <property type="entry name" value="MFS_1"/>
    <property type="match status" value="1"/>
</dbReference>
<dbReference type="GO" id="GO:0005886">
    <property type="term" value="C:plasma membrane"/>
    <property type="evidence" value="ECO:0007669"/>
    <property type="project" value="UniProtKB-SubCell"/>
</dbReference>
<accession>A0A844I188</accession>
<dbReference type="SUPFAM" id="SSF103473">
    <property type="entry name" value="MFS general substrate transporter"/>
    <property type="match status" value="1"/>
</dbReference>
<evidence type="ECO:0000259" key="7">
    <source>
        <dbReference type="PROSITE" id="PS50850"/>
    </source>
</evidence>
<evidence type="ECO:0000313" key="8">
    <source>
        <dbReference type="EMBL" id="MTJ00077.1"/>
    </source>
</evidence>
<evidence type="ECO:0000313" key="9">
    <source>
        <dbReference type="Proteomes" id="UP000431462"/>
    </source>
</evidence>
<evidence type="ECO:0000256" key="2">
    <source>
        <dbReference type="ARBA" id="ARBA00022475"/>
    </source>
</evidence>
<dbReference type="Proteomes" id="UP000431462">
    <property type="component" value="Unassembled WGS sequence"/>
</dbReference>
<dbReference type="InterPro" id="IPR011701">
    <property type="entry name" value="MFS"/>
</dbReference>
<dbReference type="CDD" id="cd17324">
    <property type="entry name" value="MFS_NepI_like"/>
    <property type="match status" value="1"/>
</dbReference>
<feature type="transmembrane region" description="Helical" evidence="6">
    <location>
        <begin position="21"/>
        <end position="46"/>
    </location>
</feature>
<feature type="transmembrane region" description="Helical" evidence="6">
    <location>
        <begin position="371"/>
        <end position="391"/>
    </location>
</feature>
<evidence type="ECO:0000256" key="1">
    <source>
        <dbReference type="ARBA" id="ARBA00004651"/>
    </source>
</evidence>
<evidence type="ECO:0000256" key="4">
    <source>
        <dbReference type="ARBA" id="ARBA00022989"/>
    </source>
</evidence>
<dbReference type="PROSITE" id="PS50850">
    <property type="entry name" value="MFS"/>
    <property type="match status" value="1"/>
</dbReference>
<comment type="caution">
    <text evidence="8">The sequence shown here is derived from an EMBL/GenBank/DDBJ whole genome shotgun (WGS) entry which is preliminary data.</text>
</comment>
<dbReference type="Gene3D" id="1.20.1250.20">
    <property type="entry name" value="MFS general substrate transporter like domains"/>
    <property type="match status" value="1"/>
</dbReference>
<feature type="transmembrane region" description="Helical" evidence="6">
    <location>
        <begin position="58"/>
        <end position="79"/>
    </location>
</feature>
<feature type="domain" description="Major facilitator superfamily (MFS) profile" evidence="7">
    <location>
        <begin position="21"/>
        <end position="396"/>
    </location>
</feature>
<protein>
    <submittedName>
        <fullName evidence="8">MFS transporter</fullName>
    </submittedName>
</protein>
<feature type="transmembrane region" description="Helical" evidence="6">
    <location>
        <begin position="218"/>
        <end position="241"/>
    </location>
</feature>
<evidence type="ECO:0000256" key="3">
    <source>
        <dbReference type="ARBA" id="ARBA00022692"/>
    </source>
</evidence>
<evidence type="ECO:0000256" key="6">
    <source>
        <dbReference type="SAM" id="Phobius"/>
    </source>
</evidence>
<keyword evidence="2" id="KW-1003">Cell membrane</keyword>
<dbReference type="EMBL" id="VENC01000016">
    <property type="protein sequence ID" value="MTJ00077.1"/>
    <property type="molecule type" value="Genomic_DNA"/>
</dbReference>